<feature type="region of interest" description="Disordered" evidence="1">
    <location>
        <begin position="74"/>
        <end position="105"/>
    </location>
</feature>
<gene>
    <name evidence="2" type="ORF">SDC9_183710</name>
</gene>
<sequence length="105" mass="12121">MNQKHPEEFSEPDRDPGNRFHENHVELAVFNVCAEFRAGQPDHGSGQDQRHECRAVFQHHLKEPLRRAVALEGVRHQDHAHDQKEQQKTEDIGTDGRTASQFDYG</sequence>
<name>A0A645HCV6_9ZZZZ</name>
<accession>A0A645HCV6</accession>
<evidence type="ECO:0000256" key="1">
    <source>
        <dbReference type="SAM" id="MobiDB-lite"/>
    </source>
</evidence>
<organism evidence="2">
    <name type="scientific">bioreactor metagenome</name>
    <dbReference type="NCBI Taxonomy" id="1076179"/>
    <lineage>
        <taxon>unclassified sequences</taxon>
        <taxon>metagenomes</taxon>
        <taxon>ecological metagenomes</taxon>
    </lineage>
</organism>
<comment type="caution">
    <text evidence="2">The sequence shown here is derived from an EMBL/GenBank/DDBJ whole genome shotgun (WGS) entry which is preliminary data.</text>
</comment>
<feature type="compositionally biased region" description="Basic and acidic residues" evidence="1">
    <location>
        <begin position="74"/>
        <end position="91"/>
    </location>
</feature>
<reference evidence="2" key="1">
    <citation type="submission" date="2019-08" db="EMBL/GenBank/DDBJ databases">
        <authorList>
            <person name="Kucharzyk K."/>
            <person name="Murdoch R.W."/>
            <person name="Higgins S."/>
            <person name="Loffler F."/>
        </authorList>
    </citation>
    <scope>NUCLEOTIDE SEQUENCE</scope>
</reference>
<evidence type="ECO:0000313" key="2">
    <source>
        <dbReference type="EMBL" id="MPN36202.1"/>
    </source>
</evidence>
<dbReference type="AlphaFoldDB" id="A0A645HCV6"/>
<protein>
    <submittedName>
        <fullName evidence="2">Uncharacterized protein</fullName>
    </submittedName>
</protein>
<dbReference type="EMBL" id="VSSQ01090200">
    <property type="protein sequence ID" value="MPN36202.1"/>
    <property type="molecule type" value="Genomic_DNA"/>
</dbReference>
<proteinExistence type="predicted"/>
<feature type="region of interest" description="Disordered" evidence="1">
    <location>
        <begin position="1"/>
        <end position="22"/>
    </location>
</feature>